<keyword evidence="10" id="KW-1185">Reference proteome</keyword>
<comment type="caution">
    <text evidence="9">The sequence shown here is derived from an EMBL/GenBank/DDBJ whole genome shotgun (WGS) entry which is preliminary data.</text>
</comment>
<evidence type="ECO:0000256" key="6">
    <source>
        <dbReference type="ARBA" id="ARBA00023136"/>
    </source>
</evidence>
<evidence type="ECO:0000256" key="5">
    <source>
        <dbReference type="ARBA" id="ARBA00022989"/>
    </source>
</evidence>
<dbReference type="RefSeq" id="WP_015254180.1">
    <property type="nucleotide sequence ID" value="NZ_CAJRAY010000009.1"/>
</dbReference>
<feature type="transmembrane region" description="Helical" evidence="7">
    <location>
        <begin position="76"/>
        <end position="98"/>
    </location>
</feature>
<feature type="transmembrane region" description="Helical" evidence="7">
    <location>
        <begin position="267"/>
        <end position="285"/>
    </location>
</feature>
<proteinExistence type="inferred from homology"/>
<dbReference type="CDD" id="cd06261">
    <property type="entry name" value="TM_PBP2"/>
    <property type="match status" value="1"/>
</dbReference>
<evidence type="ECO:0000256" key="7">
    <source>
        <dbReference type="RuleBase" id="RU363032"/>
    </source>
</evidence>
<keyword evidence="5 7" id="KW-1133">Transmembrane helix</keyword>
<comment type="subcellular location">
    <subcellularLocation>
        <location evidence="1 7">Cell membrane</location>
        <topology evidence="1 7">Multi-pass membrane protein</topology>
    </subcellularLocation>
</comment>
<feature type="transmembrane region" description="Helical" evidence="7">
    <location>
        <begin position="12"/>
        <end position="41"/>
    </location>
</feature>
<keyword evidence="4 7" id="KW-0812">Transmembrane</keyword>
<keyword evidence="3" id="KW-1003">Cell membrane</keyword>
<evidence type="ECO:0000256" key="3">
    <source>
        <dbReference type="ARBA" id="ARBA00022475"/>
    </source>
</evidence>
<dbReference type="Pfam" id="PF00528">
    <property type="entry name" value="BPD_transp_1"/>
    <property type="match status" value="1"/>
</dbReference>
<dbReference type="Gene3D" id="1.10.3720.10">
    <property type="entry name" value="MetI-like"/>
    <property type="match status" value="1"/>
</dbReference>
<evidence type="ECO:0000259" key="8">
    <source>
        <dbReference type="PROSITE" id="PS50928"/>
    </source>
</evidence>
<comment type="similarity">
    <text evidence="7">Belongs to the binding-protein-dependent transport system permease family.</text>
</comment>
<evidence type="ECO:0000256" key="1">
    <source>
        <dbReference type="ARBA" id="ARBA00004651"/>
    </source>
</evidence>
<name>A0ABM8V0X9_THEXY</name>
<dbReference type="InterPro" id="IPR035906">
    <property type="entry name" value="MetI-like_sf"/>
</dbReference>
<sequence length="300" mass="33748">MATRKAGGYRNLTGYAFISPFLIGFFGLTVIPVAMTLYLSFTDYNMLRPPEWIGLEHYERMFTKDEKFWHSLRVTFFYTFTAVPLRLIVALAIAMLVAKIVRGAGFYRTVLYLPSIIGGSVAVAVMWRQLFGLEGAINTILKWLGLSGVSWLGDPKYAIWTLILLYGWQFGSSMLIFLAGLKNIPNDYYEAASVDGAGSVTMFFRITLPLLTPVILFNVVIQLINGFLAFTPAYVIFGDGRPLGATLMYVLYLFQNAFTFFDMGYASGMAWVLLVIVGLLTALIFKSSEYWVHYESKGDR</sequence>
<evidence type="ECO:0000256" key="4">
    <source>
        <dbReference type="ARBA" id="ARBA00022692"/>
    </source>
</evidence>
<accession>A0ABM8V0X9</accession>
<protein>
    <submittedName>
        <fullName evidence="9">Rhamnogalacturonan permease,ABC transporter</fullName>
    </submittedName>
</protein>
<keyword evidence="2 7" id="KW-0813">Transport</keyword>
<organism evidence="9 10">
    <name type="scientific">Thermobacillus xylanilyticus</name>
    <dbReference type="NCBI Taxonomy" id="76633"/>
    <lineage>
        <taxon>Bacteria</taxon>
        <taxon>Bacillati</taxon>
        <taxon>Bacillota</taxon>
        <taxon>Bacilli</taxon>
        <taxon>Bacillales</taxon>
        <taxon>Paenibacillaceae</taxon>
        <taxon>Thermobacillus</taxon>
    </lineage>
</organism>
<dbReference type="PANTHER" id="PTHR30193">
    <property type="entry name" value="ABC TRANSPORTER PERMEASE PROTEIN"/>
    <property type="match status" value="1"/>
</dbReference>
<dbReference type="PROSITE" id="PS50928">
    <property type="entry name" value="ABC_TM1"/>
    <property type="match status" value="1"/>
</dbReference>
<dbReference type="PANTHER" id="PTHR30193:SF1">
    <property type="entry name" value="ABC TRANSPORTER PERMEASE PROTEIN YESP-RELATED"/>
    <property type="match status" value="1"/>
</dbReference>
<feature type="transmembrane region" description="Helical" evidence="7">
    <location>
        <begin position="214"/>
        <end position="236"/>
    </location>
</feature>
<feature type="domain" description="ABC transmembrane type-1" evidence="8">
    <location>
        <begin position="72"/>
        <end position="284"/>
    </location>
</feature>
<gene>
    <name evidence="9" type="primary">txxe 187-yesP</name>
    <name evidence="9" type="ORF">TXXE_02450</name>
</gene>
<dbReference type="SUPFAM" id="SSF161098">
    <property type="entry name" value="MetI-like"/>
    <property type="match status" value="1"/>
</dbReference>
<evidence type="ECO:0000313" key="9">
    <source>
        <dbReference type="EMBL" id="CAG5078643.1"/>
    </source>
</evidence>
<dbReference type="InterPro" id="IPR051393">
    <property type="entry name" value="ABC_transporter_permease"/>
</dbReference>
<dbReference type="InterPro" id="IPR000515">
    <property type="entry name" value="MetI-like"/>
</dbReference>
<keyword evidence="6 7" id="KW-0472">Membrane</keyword>
<dbReference type="Proteomes" id="UP000681526">
    <property type="component" value="Unassembled WGS sequence"/>
</dbReference>
<reference evidence="9 10" key="1">
    <citation type="submission" date="2021-04" db="EMBL/GenBank/DDBJ databases">
        <authorList>
            <person name="Rakotoarivonina H."/>
        </authorList>
    </citation>
    <scope>NUCLEOTIDE SEQUENCE [LARGE SCALE GENOMIC DNA]</scope>
    <source>
        <strain evidence="9 10">XE</strain>
    </source>
</reference>
<dbReference type="EMBL" id="CAJRAY010000009">
    <property type="protein sequence ID" value="CAG5078643.1"/>
    <property type="molecule type" value="Genomic_DNA"/>
</dbReference>
<evidence type="ECO:0000313" key="10">
    <source>
        <dbReference type="Proteomes" id="UP000681526"/>
    </source>
</evidence>
<feature type="transmembrane region" description="Helical" evidence="7">
    <location>
        <begin position="110"/>
        <end position="127"/>
    </location>
</feature>
<evidence type="ECO:0000256" key="2">
    <source>
        <dbReference type="ARBA" id="ARBA00022448"/>
    </source>
</evidence>
<feature type="transmembrane region" description="Helical" evidence="7">
    <location>
        <begin position="157"/>
        <end position="181"/>
    </location>
</feature>